<feature type="region of interest" description="Disordered" evidence="1">
    <location>
        <begin position="184"/>
        <end position="204"/>
    </location>
</feature>
<keyword evidence="2" id="KW-0812">Transmembrane</keyword>
<feature type="region of interest" description="Disordered" evidence="1">
    <location>
        <begin position="249"/>
        <end position="272"/>
    </location>
</feature>
<gene>
    <name evidence="4" type="ORF">AVDCRST_MAG50-1163</name>
</gene>
<evidence type="ECO:0000259" key="3">
    <source>
        <dbReference type="Pfam" id="PF25302"/>
    </source>
</evidence>
<dbReference type="Pfam" id="PF25302">
    <property type="entry name" value="NADase_transloc"/>
    <property type="match status" value="1"/>
</dbReference>
<feature type="compositionally biased region" description="Low complexity" evidence="1">
    <location>
        <begin position="184"/>
        <end position="197"/>
    </location>
</feature>
<dbReference type="Gene3D" id="2.60.120.260">
    <property type="entry name" value="Galactose-binding domain-like"/>
    <property type="match status" value="1"/>
</dbReference>
<feature type="domain" description="NAD glycohydrolase translocation F5/8 type C" evidence="3">
    <location>
        <begin position="271"/>
        <end position="391"/>
    </location>
</feature>
<proteinExistence type="predicted"/>
<dbReference type="EMBL" id="CADCTF010000059">
    <property type="protein sequence ID" value="CAA9230594.1"/>
    <property type="molecule type" value="Genomic_DNA"/>
</dbReference>
<evidence type="ECO:0000256" key="2">
    <source>
        <dbReference type="SAM" id="Phobius"/>
    </source>
</evidence>
<dbReference type="SUPFAM" id="SSF49785">
    <property type="entry name" value="Galactose-binding domain-like"/>
    <property type="match status" value="1"/>
</dbReference>
<organism evidence="4">
    <name type="scientific">uncultured Acidimicrobiales bacterium</name>
    <dbReference type="NCBI Taxonomy" id="310071"/>
    <lineage>
        <taxon>Bacteria</taxon>
        <taxon>Bacillati</taxon>
        <taxon>Actinomycetota</taxon>
        <taxon>Acidimicrobiia</taxon>
        <taxon>Acidimicrobiales</taxon>
        <taxon>environmental samples</taxon>
    </lineage>
</organism>
<evidence type="ECO:0000256" key="1">
    <source>
        <dbReference type="SAM" id="MobiDB-lite"/>
    </source>
</evidence>
<keyword evidence="2" id="KW-1133">Transmembrane helix</keyword>
<sequence>MIVCTSCSHQNEDDDEFCGSCGKFLEWVGEKIVDPAPARTEATPTATVTAAKSTATDAPLPHVVAPTFDGTLGDPGVGAEQLQEATAALDQTRVMGPERSASGSSDAAGVATEPIAQKPTRTVAAPRPDPRTSAPPRALQPGDRVCGQCGAGNEPARNFCRRCGGSLAQAATAPKAPWYKRILARPPAGAPPAGTRPTGRRASGRSGIGRIVGLLALAAILAALAIPSTRNAARDAGERVVERFQEVFGGGKTDPARPVTVEASSAAPGHPDEFLTDLSTNTFWAENAEGEGINENVAFNFGRKVNLHSMVITSGAQDAVTSFVQQPRPRGLHIAYDTGASTDVELTDSPEPQLVRLDNANEVTVVNVAITSVYPSTAGGQATSITEIEFNQKG</sequence>
<reference evidence="4" key="1">
    <citation type="submission" date="2020-02" db="EMBL/GenBank/DDBJ databases">
        <authorList>
            <person name="Meier V. D."/>
        </authorList>
    </citation>
    <scope>NUCLEOTIDE SEQUENCE</scope>
    <source>
        <strain evidence="4">AVDCRST_MAG50</strain>
    </source>
</reference>
<keyword evidence="2" id="KW-0472">Membrane</keyword>
<feature type="region of interest" description="Disordered" evidence="1">
    <location>
        <begin position="95"/>
        <end position="139"/>
    </location>
</feature>
<dbReference type="InterPro" id="IPR008979">
    <property type="entry name" value="Galactose-bd-like_sf"/>
</dbReference>
<dbReference type="NCBIfam" id="NF047619">
    <property type="entry name" value="NADase_discoid"/>
    <property type="match status" value="1"/>
</dbReference>
<dbReference type="AlphaFoldDB" id="A0A6J4HS98"/>
<dbReference type="InterPro" id="IPR057561">
    <property type="entry name" value="NADase_transloc"/>
</dbReference>
<evidence type="ECO:0000313" key="4">
    <source>
        <dbReference type="EMBL" id="CAA9230594.1"/>
    </source>
</evidence>
<name>A0A6J4HS98_9ACTN</name>
<protein>
    <recommendedName>
        <fullName evidence="3">NAD glycohydrolase translocation F5/8 type C domain-containing protein</fullName>
    </recommendedName>
</protein>
<feature type="transmembrane region" description="Helical" evidence="2">
    <location>
        <begin position="207"/>
        <end position="226"/>
    </location>
</feature>
<accession>A0A6J4HS98</accession>
<feature type="compositionally biased region" description="Low complexity" evidence="1">
    <location>
        <begin position="100"/>
        <end position="111"/>
    </location>
</feature>